<dbReference type="KEGG" id="hspo:JGZ69_02035"/>
<dbReference type="Gene3D" id="2.60.40.790">
    <property type="match status" value="1"/>
</dbReference>
<dbReference type="Proteomes" id="UP000075666">
    <property type="component" value="Unassembled WGS sequence"/>
</dbReference>
<dbReference type="PANTHER" id="PTHR11527">
    <property type="entry name" value="HEAT-SHOCK PROTEIN 20 FAMILY MEMBER"/>
    <property type="match status" value="1"/>
</dbReference>
<evidence type="ECO:0000256" key="1">
    <source>
        <dbReference type="PROSITE-ProRule" id="PRU00285"/>
    </source>
</evidence>
<dbReference type="InterPro" id="IPR002068">
    <property type="entry name" value="A-crystallin/Hsp20_dom"/>
</dbReference>
<name>A0A150L5Q2_9BACI</name>
<dbReference type="AlphaFoldDB" id="A0A150L5Q2"/>
<accession>A0A150L5Q2</accession>
<evidence type="ECO:0000313" key="5">
    <source>
        <dbReference type="EMBL" id="QQX25779.1"/>
    </source>
</evidence>
<evidence type="ECO:0000313" key="4">
    <source>
        <dbReference type="EMBL" id="KYD07624.1"/>
    </source>
</evidence>
<dbReference type="RefSeq" id="WP_066230950.1">
    <property type="nucleotide sequence ID" value="NZ_CP066701.1"/>
</dbReference>
<comment type="similarity">
    <text evidence="1 2">Belongs to the small heat shock protein (HSP20) family.</text>
</comment>
<dbReference type="Pfam" id="PF00011">
    <property type="entry name" value="HSP20"/>
    <property type="match status" value="1"/>
</dbReference>
<proteinExistence type="inferred from homology"/>
<evidence type="ECO:0000259" key="3">
    <source>
        <dbReference type="PROSITE" id="PS01031"/>
    </source>
</evidence>
<dbReference type="InterPro" id="IPR031107">
    <property type="entry name" value="Small_HSP"/>
</dbReference>
<gene>
    <name evidence="4" type="ORF">B4102_2921</name>
    <name evidence="5" type="ORF">JGZ69_02035</name>
</gene>
<evidence type="ECO:0000313" key="6">
    <source>
        <dbReference type="Proteomes" id="UP000075666"/>
    </source>
</evidence>
<dbReference type="EMBL" id="CP066701">
    <property type="protein sequence ID" value="QQX25779.1"/>
    <property type="molecule type" value="Genomic_DNA"/>
</dbReference>
<evidence type="ECO:0000256" key="2">
    <source>
        <dbReference type="RuleBase" id="RU003616"/>
    </source>
</evidence>
<sequence length="158" mass="18458">MDLEKLKQWMEISQKYQNGNFWDMIFDQTPFEPLMKEQSHLSHGPQEKKSNARNSTFPIVDIYQTDTQIIVLLELPGYRKEDVSLSLSGNKLVVKGSCHLPIANAITIRNERRYGDFERLIELPEPTKSKDIHARFENGLLIVTYMRKYTNEEDIPIT</sequence>
<evidence type="ECO:0000313" key="7">
    <source>
        <dbReference type="Proteomes" id="UP000595512"/>
    </source>
</evidence>
<dbReference type="STRING" id="46224.B4102_2921"/>
<keyword evidence="6" id="KW-1185">Reference proteome</keyword>
<dbReference type="InterPro" id="IPR008978">
    <property type="entry name" value="HSP20-like_chaperone"/>
</dbReference>
<dbReference type="EMBL" id="LQYN01000040">
    <property type="protein sequence ID" value="KYD07624.1"/>
    <property type="molecule type" value="Genomic_DNA"/>
</dbReference>
<dbReference type="GeneID" id="62498180"/>
<reference evidence="4 6" key="1">
    <citation type="submission" date="2016-01" db="EMBL/GenBank/DDBJ databases">
        <title>Genome Sequences of Twelve Sporeforming Bacillus Species Isolated from Foods.</title>
        <authorList>
            <person name="Berendsen E.M."/>
            <person name="Wells-Bennik M.H."/>
            <person name="Krawcyk A.O."/>
            <person name="De Jong A."/>
            <person name="Holsappel S."/>
            <person name="Eijlander R.T."/>
            <person name="Kuipers O.P."/>
        </authorList>
    </citation>
    <scope>NUCLEOTIDE SEQUENCE [LARGE SCALE GENOMIC DNA]</scope>
    <source>
        <strain evidence="4 6">B4102</strain>
    </source>
</reference>
<dbReference type="Proteomes" id="UP000595512">
    <property type="component" value="Chromosome"/>
</dbReference>
<dbReference type="PROSITE" id="PS01031">
    <property type="entry name" value="SHSP"/>
    <property type="match status" value="1"/>
</dbReference>
<dbReference type="PATRIC" id="fig|46224.3.peg.2836"/>
<dbReference type="CDD" id="cd06464">
    <property type="entry name" value="ACD_sHsps-like"/>
    <property type="match status" value="1"/>
</dbReference>
<protein>
    <submittedName>
        <fullName evidence="5">Hsp20/alpha crystallin family protein</fullName>
    </submittedName>
</protein>
<reference evidence="5 7" key="2">
    <citation type="submission" date="2020-12" db="EMBL/GenBank/DDBJ databases">
        <title>Taxonomic evaluation of the Bacillus sporothermodurans group of bacteria based on whole genome sequences.</title>
        <authorList>
            <person name="Fiedler G."/>
            <person name="Herbstmann A.-D."/>
            <person name="Doll E."/>
            <person name="Wenning M."/>
            <person name="Brinks E."/>
            <person name="Kabisch J."/>
            <person name="Breitenwieser F."/>
            <person name="Lappann M."/>
            <person name="Boehnlein C."/>
            <person name="Franz C."/>
        </authorList>
    </citation>
    <scope>NUCLEOTIDE SEQUENCE [LARGE SCALE GENOMIC DNA]</scope>
    <source>
        <strain evidence="5 7">DSM 10599</strain>
    </source>
</reference>
<dbReference type="SUPFAM" id="SSF49764">
    <property type="entry name" value="HSP20-like chaperones"/>
    <property type="match status" value="1"/>
</dbReference>
<feature type="domain" description="SHSP" evidence="3">
    <location>
        <begin position="51"/>
        <end position="158"/>
    </location>
</feature>
<organism evidence="4 6">
    <name type="scientific">Heyndrickxia sporothermodurans</name>
    <dbReference type="NCBI Taxonomy" id="46224"/>
    <lineage>
        <taxon>Bacteria</taxon>
        <taxon>Bacillati</taxon>
        <taxon>Bacillota</taxon>
        <taxon>Bacilli</taxon>
        <taxon>Bacillales</taxon>
        <taxon>Bacillaceae</taxon>
        <taxon>Heyndrickxia</taxon>
    </lineage>
</organism>
<dbReference type="OrthoDB" id="9811615at2"/>